<evidence type="ECO:0000259" key="4">
    <source>
        <dbReference type="Pfam" id="PF05567"/>
    </source>
</evidence>
<dbReference type="SUPFAM" id="SSF69318">
    <property type="entry name" value="Integrin alpha N-terminal domain"/>
    <property type="match status" value="1"/>
</dbReference>
<protein>
    <submittedName>
        <fullName evidence="5">PilC/PilY family type IV pilus protein</fullName>
    </submittedName>
</protein>
<evidence type="ECO:0000256" key="3">
    <source>
        <dbReference type="SAM" id="MobiDB-lite"/>
    </source>
</evidence>
<dbReference type="Pfam" id="PF05567">
    <property type="entry name" value="T4P_PilY1"/>
    <property type="match status" value="1"/>
</dbReference>
<evidence type="ECO:0000256" key="1">
    <source>
        <dbReference type="ARBA" id="ARBA00022723"/>
    </source>
</evidence>
<keyword evidence="2" id="KW-0106">Calcium</keyword>
<sequence>MQALQAGPSLSAHDLMVAVARLLGRQGPEGPYAAQPGTQEAPAVACRRSTHLLISADAWNGLASAEPGLEPQASEDGQRRALPDGQWFDPYGATATQTRVYRDAFAHARSADAGPGQGTLADLAFQLWADDAQLDLPDLVRPLWHEPTVGPAGLTPYWNPRNDPAVWQHAITHGLVSGTTARWPNAAWPDAPRPAWLGHDRAGDFIALTAGTVGWCSPLSRPSGADGPTPPQRCGTLADARAQDLWHMALNGRGRLVAATAPWAWQQGLDSLLAQVIQDAMLPPEPQQLTTQRLADAQGEVQAGFEAQSWRGTLTAGAWQGAVGTALSPSWDAATQLEALAPEQRTLWSHDGQQGIRFEWAALAPAQQAALAGVTASEPLLPAQAAVGQSVWRHAIGDRQQEMRWGGPWRNRRGVLGAVHHAAPWRLRPPDPSLPWPGHAEFADRLSQRPGLVFVAANGGALHAFDAASGRERMAYFPRGTLAALRTLADPAGARPYTVDGPPWGGDFWDGQVWRTALVGGLGRGGRGYFVLDVTDPTDWVNPQHRPGVWLDATDDPDPDLGQQWLAPAPHPSQPDRAVQITQLNDGRWAVVLGNGLNSASEQAVLLVQYLDGARERLKLPTDGLGGQGNGLSSPQLIDLDGDGRADVAYAGDLLGQMWKFDLSATQATRWQVAWEGRPLLVARDAEGQPQPITVAPMWTPHPLGGLMLSWGTGRALTEADLLGTATQSLYSVWDNTPIVATRPGVRWGASQPLPTRWRQAPTPVLVAQQLGAAEAVGAATLYRSSRHPVVYGSPSVVRGWFMDLPAGQRVLEPGRALQRLFWAHTEVPAQPVAGRGPCDEAWWPAQGRDYVLDVFNGTAAAEGSFALIDGQGQPQWAASAGFSAWRTEAGPRAWRPQGLGEWQGRSTQTAEGPPVTWRVRGTGSPSARLGWRRLR</sequence>
<gene>
    <name evidence="5" type="ORF">PSQ40_00540</name>
</gene>
<dbReference type="InterPro" id="IPR028994">
    <property type="entry name" value="Integrin_alpha_N"/>
</dbReference>
<accession>A0ABT5MSM7</accession>
<feature type="region of interest" description="Disordered" evidence="3">
    <location>
        <begin position="897"/>
        <end position="926"/>
    </location>
</feature>
<keyword evidence="1" id="KW-0479">Metal-binding</keyword>
<organism evidence="5 6">
    <name type="scientific">Curvibacter cyanobacteriorum</name>
    <dbReference type="NCBI Taxonomy" id="3026422"/>
    <lineage>
        <taxon>Bacteria</taxon>
        <taxon>Pseudomonadati</taxon>
        <taxon>Pseudomonadota</taxon>
        <taxon>Betaproteobacteria</taxon>
        <taxon>Burkholderiales</taxon>
        <taxon>Comamonadaceae</taxon>
        <taxon>Curvibacter</taxon>
    </lineage>
</organism>
<evidence type="ECO:0000256" key="2">
    <source>
        <dbReference type="ARBA" id="ARBA00022837"/>
    </source>
</evidence>
<dbReference type="EMBL" id="JAQSIP010000001">
    <property type="protein sequence ID" value="MDD0837048.1"/>
    <property type="molecule type" value="Genomic_DNA"/>
</dbReference>
<evidence type="ECO:0000313" key="6">
    <source>
        <dbReference type="Proteomes" id="UP001528673"/>
    </source>
</evidence>
<comment type="caution">
    <text evidence="5">The sequence shown here is derived from an EMBL/GenBank/DDBJ whole genome shotgun (WGS) entry which is preliminary data.</text>
</comment>
<keyword evidence="6" id="KW-1185">Reference proteome</keyword>
<name>A0ABT5MSM7_9BURK</name>
<dbReference type="InterPro" id="IPR008707">
    <property type="entry name" value="B-propeller_PilY1"/>
</dbReference>
<dbReference type="Proteomes" id="UP001528673">
    <property type="component" value="Unassembled WGS sequence"/>
</dbReference>
<evidence type="ECO:0000313" key="5">
    <source>
        <dbReference type="EMBL" id="MDD0837048.1"/>
    </source>
</evidence>
<feature type="domain" description="PilY1 beta-propeller" evidence="4">
    <location>
        <begin position="438"/>
        <end position="737"/>
    </location>
</feature>
<feature type="region of interest" description="Disordered" evidence="3">
    <location>
        <begin position="64"/>
        <end position="86"/>
    </location>
</feature>
<reference evidence="5 6" key="1">
    <citation type="submission" date="2023-02" db="EMBL/GenBank/DDBJ databases">
        <title>Bacterial whole genomic sequence of Curvibacter sp. HBC61.</title>
        <authorList>
            <person name="Le V."/>
            <person name="Ko S.-R."/>
            <person name="Ahn C.-Y."/>
            <person name="Oh H.-M."/>
        </authorList>
    </citation>
    <scope>NUCLEOTIDE SEQUENCE [LARGE SCALE GENOMIC DNA]</scope>
    <source>
        <strain evidence="5 6">HBC61</strain>
    </source>
</reference>
<proteinExistence type="predicted"/>